<dbReference type="RefSeq" id="WP_165344305.1">
    <property type="nucleotide sequence ID" value="NZ_JAAKZX010000204.1"/>
</dbReference>
<sequence>MSSGVQYTRERLEDAAAQCSDIDEVIAFLGTRPYATLRRYLMKRFTDFGIDVSHFSPHGRRPRPTYAELRGAVAESASLTEVLRRLDRPDNHWQRALLRQWTAEEGISTAHFLGQGHRRGKRSHNAKGPEDILVRHEGKRRTGTALLRRALREVGVPERCADCGVGSEWLGKPMTLEIDHINGDWSDNRRENLRLLCPNCHAITDTWCRGGNRPRTTPGTMAGV</sequence>
<keyword evidence="3" id="KW-1185">Reference proteome</keyword>
<dbReference type="CDD" id="cd00085">
    <property type="entry name" value="HNHc"/>
    <property type="match status" value="1"/>
</dbReference>
<keyword evidence="2" id="KW-0540">Nuclease</keyword>
<keyword evidence="2" id="KW-0378">Hydrolase</keyword>
<dbReference type="InterPro" id="IPR003615">
    <property type="entry name" value="HNH_nuc"/>
</dbReference>
<keyword evidence="2" id="KW-0255">Endonuclease</keyword>
<evidence type="ECO:0000313" key="2">
    <source>
        <dbReference type="EMBL" id="NGO47794.1"/>
    </source>
</evidence>
<proteinExistence type="predicted"/>
<organism evidence="2 3">
    <name type="scientific">Streptomyces ureilyticus</name>
    <dbReference type="NCBI Taxonomy" id="1775131"/>
    <lineage>
        <taxon>Bacteria</taxon>
        <taxon>Bacillati</taxon>
        <taxon>Actinomycetota</taxon>
        <taxon>Actinomycetes</taxon>
        <taxon>Kitasatosporales</taxon>
        <taxon>Streptomycetaceae</taxon>
        <taxon>Streptomyces</taxon>
    </lineage>
</organism>
<dbReference type="EMBL" id="JAAKZX010000204">
    <property type="protein sequence ID" value="NGO47794.1"/>
    <property type="molecule type" value="Genomic_DNA"/>
</dbReference>
<dbReference type="GO" id="GO:0004519">
    <property type="term" value="F:endonuclease activity"/>
    <property type="evidence" value="ECO:0007669"/>
    <property type="project" value="UniProtKB-KW"/>
</dbReference>
<reference evidence="2 3" key="1">
    <citation type="submission" date="2020-02" db="EMBL/GenBank/DDBJ databases">
        <title>Whole-genome analyses of novel actinobacteria.</title>
        <authorList>
            <person name="Sahin N."/>
            <person name="Tokatli A."/>
        </authorList>
    </citation>
    <scope>NUCLEOTIDE SEQUENCE [LARGE SCALE GENOMIC DNA]</scope>
    <source>
        <strain evidence="2 3">YC419</strain>
    </source>
</reference>
<dbReference type="Pfam" id="PF13392">
    <property type="entry name" value="HNH_3"/>
    <property type="match status" value="1"/>
</dbReference>
<protein>
    <submittedName>
        <fullName evidence="2">HNH endonuclease</fullName>
    </submittedName>
</protein>
<evidence type="ECO:0000313" key="3">
    <source>
        <dbReference type="Proteomes" id="UP001518140"/>
    </source>
</evidence>
<name>A0ABX0E5Q8_9ACTN</name>
<accession>A0ABX0E5Q8</accession>
<evidence type="ECO:0000259" key="1">
    <source>
        <dbReference type="Pfam" id="PF13392"/>
    </source>
</evidence>
<gene>
    <name evidence="2" type="ORF">G6048_38855</name>
</gene>
<comment type="caution">
    <text evidence="2">The sequence shown here is derived from an EMBL/GenBank/DDBJ whole genome shotgun (WGS) entry which is preliminary data.</text>
</comment>
<feature type="domain" description="HNH nuclease" evidence="1">
    <location>
        <begin position="173"/>
        <end position="196"/>
    </location>
</feature>
<dbReference type="Proteomes" id="UP001518140">
    <property type="component" value="Unassembled WGS sequence"/>
</dbReference>